<gene>
    <name evidence="1" type="ORF">INP94_08180</name>
</gene>
<dbReference type="Proteomes" id="UP000595009">
    <property type="component" value="Chromosome"/>
</dbReference>
<dbReference type="RefSeq" id="WP_197543273.1">
    <property type="nucleotide sequence ID" value="NZ_CP063120.1"/>
</dbReference>
<reference evidence="1 2" key="1">
    <citation type="submission" date="2020-10" db="EMBL/GenBank/DDBJ databases">
        <title>Genomic diversity and antimicrobial resistance of Haemophilus colonising the airways of young children with cystic fibrosis.</title>
        <authorList>
            <person name="Watts S.C."/>
            <person name="Judd L.M."/>
            <person name="Carzino R."/>
            <person name="Ranganathan S."/>
            <person name="Holt K.E."/>
        </authorList>
    </citation>
    <scope>NUCLEOTIDE SEQUENCE [LARGE SCALE GENOMIC DNA]</scope>
    <source>
        <strain evidence="1 2">M1C137_2</strain>
    </source>
</reference>
<name>A0A7M1NX23_HAEPA</name>
<proteinExistence type="predicted"/>
<evidence type="ECO:0000313" key="1">
    <source>
        <dbReference type="EMBL" id="QOR16844.1"/>
    </source>
</evidence>
<evidence type="ECO:0000313" key="2">
    <source>
        <dbReference type="Proteomes" id="UP000595009"/>
    </source>
</evidence>
<organism evidence="1 2">
    <name type="scientific">Haemophilus parainfluenzae</name>
    <dbReference type="NCBI Taxonomy" id="729"/>
    <lineage>
        <taxon>Bacteria</taxon>
        <taxon>Pseudomonadati</taxon>
        <taxon>Pseudomonadota</taxon>
        <taxon>Gammaproteobacteria</taxon>
        <taxon>Pasteurellales</taxon>
        <taxon>Pasteurellaceae</taxon>
        <taxon>Haemophilus</taxon>
    </lineage>
</organism>
<dbReference type="AlphaFoldDB" id="A0A7M1NX23"/>
<protein>
    <submittedName>
        <fullName evidence="1">Uncharacterized protein</fullName>
    </submittedName>
</protein>
<dbReference type="EMBL" id="CP063120">
    <property type="protein sequence ID" value="QOR16844.1"/>
    <property type="molecule type" value="Genomic_DNA"/>
</dbReference>
<accession>A0A7M1NX23</accession>
<sequence length="187" mass="21927">MPRIRYESEVNITETKDGFFIASLIINGVINHSTYPQRSQKNAILLINRQIERFNAMNEVRLPLYGQKQRKPKGTSDKMKKAGRTRMMKSWVKSLELFKDYTKQRLNQPEDERQVYFSSADLHRQFKFYLYTKQSVVHSGLLAPPKDIVWQGRRALISTFDELTEYFGKIEVLINEHNSGLGTPRIQ</sequence>